<accession>A0A516Q528</accession>
<feature type="DNA-binding region" description="H-T-H motif" evidence="2">
    <location>
        <begin position="72"/>
        <end position="91"/>
    </location>
</feature>
<protein>
    <submittedName>
        <fullName evidence="5">TetR/AcrR family transcriptional regulator</fullName>
    </submittedName>
</protein>
<keyword evidence="6" id="KW-1185">Reference proteome</keyword>
<evidence type="ECO:0000256" key="1">
    <source>
        <dbReference type="ARBA" id="ARBA00023125"/>
    </source>
</evidence>
<evidence type="ECO:0000259" key="4">
    <source>
        <dbReference type="PROSITE" id="PS50977"/>
    </source>
</evidence>
<gene>
    <name evidence="5" type="ORF">FOE78_02395</name>
</gene>
<dbReference type="PRINTS" id="PR00455">
    <property type="entry name" value="HTHTETR"/>
</dbReference>
<dbReference type="Gene3D" id="1.10.357.10">
    <property type="entry name" value="Tetracycline Repressor, domain 2"/>
    <property type="match status" value="1"/>
</dbReference>
<evidence type="ECO:0000313" key="5">
    <source>
        <dbReference type="EMBL" id="QDP98528.1"/>
    </source>
</evidence>
<keyword evidence="1 2" id="KW-0238">DNA-binding</keyword>
<evidence type="ECO:0000256" key="3">
    <source>
        <dbReference type="SAM" id="MobiDB-lite"/>
    </source>
</evidence>
<dbReference type="PANTHER" id="PTHR30055:SF209">
    <property type="entry name" value="POSSIBLE TRANSCRIPTIONAL REGULATORY PROTEIN (PROBABLY TETR-FAMILY)"/>
    <property type="match status" value="1"/>
</dbReference>
<dbReference type="InterPro" id="IPR009057">
    <property type="entry name" value="Homeodomain-like_sf"/>
</dbReference>
<dbReference type="EMBL" id="CP041692">
    <property type="protein sequence ID" value="QDP98528.1"/>
    <property type="molecule type" value="Genomic_DNA"/>
</dbReference>
<dbReference type="PROSITE" id="PS50977">
    <property type="entry name" value="HTH_TETR_2"/>
    <property type="match status" value="1"/>
</dbReference>
<feature type="domain" description="HTH tetR-type" evidence="4">
    <location>
        <begin position="49"/>
        <end position="109"/>
    </location>
</feature>
<organism evidence="5 6">
    <name type="scientific">Microlunatus elymi</name>
    <dbReference type="NCBI Taxonomy" id="2596828"/>
    <lineage>
        <taxon>Bacteria</taxon>
        <taxon>Bacillati</taxon>
        <taxon>Actinomycetota</taxon>
        <taxon>Actinomycetes</taxon>
        <taxon>Propionibacteriales</taxon>
        <taxon>Propionibacteriaceae</taxon>
        <taxon>Microlunatus</taxon>
    </lineage>
</organism>
<dbReference type="PROSITE" id="PS01081">
    <property type="entry name" value="HTH_TETR_1"/>
    <property type="match status" value="1"/>
</dbReference>
<dbReference type="KEGG" id="mik:FOE78_02395"/>
<dbReference type="InterPro" id="IPR050109">
    <property type="entry name" value="HTH-type_TetR-like_transc_reg"/>
</dbReference>
<reference evidence="5 6" key="1">
    <citation type="submission" date="2019-07" db="EMBL/GenBank/DDBJ databases">
        <title>Microlunatus dokdonensis sp. nov. isolated from the rhizospheric soil of the wild plant Elymus tsukushiensis.</title>
        <authorList>
            <person name="Ghim S.-Y."/>
            <person name="Hwang Y.-J."/>
            <person name="Son J.-S."/>
            <person name="Shin J.-H."/>
        </authorList>
    </citation>
    <scope>NUCLEOTIDE SEQUENCE [LARGE SCALE GENOMIC DNA]</scope>
    <source>
        <strain evidence="5 6">KUDC0627</strain>
    </source>
</reference>
<dbReference type="InterPro" id="IPR001647">
    <property type="entry name" value="HTH_TetR"/>
</dbReference>
<dbReference type="GO" id="GO:0000976">
    <property type="term" value="F:transcription cis-regulatory region binding"/>
    <property type="evidence" value="ECO:0007669"/>
    <property type="project" value="TreeGrafter"/>
</dbReference>
<dbReference type="InterPro" id="IPR023772">
    <property type="entry name" value="DNA-bd_HTH_TetR-type_CS"/>
</dbReference>
<dbReference type="Pfam" id="PF00440">
    <property type="entry name" value="TetR_N"/>
    <property type="match status" value="1"/>
</dbReference>
<evidence type="ECO:0000313" key="6">
    <source>
        <dbReference type="Proteomes" id="UP000319263"/>
    </source>
</evidence>
<evidence type="ECO:0000256" key="2">
    <source>
        <dbReference type="PROSITE-ProRule" id="PRU00335"/>
    </source>
</evidence>
<dbReference type="AlphaFoldDB" id="A0A516Q528"/>
<dbReference type="OrthoDB" id="4542210at2"/>
<sequence>MLAADRGGPSDKHFGGARVNAGRSVDRDRPVLGDLTLLQSPPPERSDAARNRQRILQAARELIDERGPQELTMNEVAAHAGVGVGTVYRRFGDQAGLVDALMDEHERELQEQMISGPPPLGPGAEPVERIKAFLHAFVDLLELYAPVMATVRDDPRTRGGGAYNAHHQHLAILIRQVRPGLDATYLAGALLTNLEARRFLAQRNDLGYGVDQIKAGLDQLVTGLG</sequence>
<dbReference type="PANTHER" id="PTHR30055">
    <property type="entry name" value="HTH-TYPE TRANSCRIPTIONAL REGULATOR RUTR"/>
    <property type="match status" value="1"/>
</dbReference>
<name>A0A516Q528_9ACTN</name>
<proteinExistence type="predicted"/>
<dbReference type="Proteomes" id="UP000319263">
    <property type="component" value="Chromosome"/>
</dbReference>
<feature type="region of interest" description="Disordered" evidence="3">
    <location>
        <begin position="1"/>
        <end position="28"/>
    </location>
</feature>
<dbReference type="GO" id="GO:0003700">
    <property type="term" value="F:DNA-binding transcription factor activity"/>
    <property type="evidence" value="ECO:0007669"/>
    <property type="project" value="TreeGrafter"/>
</dbReference>
<dbReference type="SUPFAM" id="SSF46689">
    <property type="entry name" value="Homeodomain-like"/>
    <property type="match status" value="1"/>
</dbReference>